<dbReference type="AlphaFoldDB" id="A0A0V1EJR7"/>
<name>A0A0V1EJR7_TRIPS</name>
<evidence type="ECO:0000313" key="2">
    <source>
        <dbReference type="Proteomes" id="UP000054632"/>
    </source>
</evidence>
<gene>
    <name evidence="1" type="ORF">T4A_5592</name>
</gene>
<dbReference type="EMBL" id="JYDR01000029">
    <property type="protein sequence ID" value="KRY74057.1"/>
    <property type="molecule type" value="Genomic_DNA"/>
</dbReference>
<comment type="caution">
    <text evidence="1">The sequence shown here is derived from an EMBL/GenBank/DDBJ whole genome shotgun (WGS) entry which is preliminary data.</text>
</comment>
<organism evidence="1 2">
    <name type="scientific">Trichinella pseudospiralis</name>
    <name type="common">Parasitic roundworm</name>
    <dbReference type="NCBI Taxonomy" id="6337"/>
    <lineage>
        <taxon>Eukaryota</taxon>
        <taxon>Metazoa</taxon>
        <taxon>Ecdysozoa</taxon>
        <taxon>Nematoda</taxon>
        <taxon>Enoplea</taxon>
        <taxon>Dorylaimia</taxon>
        <taxon>Trichinellida</taxon>
        <taxon>Trichinellidae</taxon>
        <taxon>Trichinella</taxon>
    </lineage>
</organism>
<reference evidence="1 2" key="1">
    <citation type="submission" date="2015-01" db="EMBL/GenBank/DDBJ databases">
        <title>Evolution of Trichinella species and genotypes.</title>
        <authorList>
            <person name="Korhonen P.K."/>
            <person name="Edoardo P."/>
            <person name="Giuseppe L.R."/>
            <person name="Gasser R.B."/>
        </authorList>
    </citation>
    <scope>NUCLEOTIDE SEQUENCE [LARGE SCALE GENOMIC DNA]</scope>
    <source>
        <strain evidence="1">ISS13</strain>
    </source>
</reference>
<sequence>MLIECYKYKKWQIGLTRKRWRIVNEKRHVQKRACESARMLCLHRFFSCHKLHAYFHVRRFQFPFSYPWRVVASICSRSSKSGQIAATSEHLLLKLKNKTIYEHKAVLYSYIGACLDGLSDSREQLFPTHGAARLRCH</sequence>
<accession>A0A0V1EJR7</accession>
<dbReference type="Proteomes" id="UP000054632">
    <property type="component" value="Unassembled WGS sequence"/>
</dbReference>
<evidence type="ECO:0000313" key="1">
    <source>
        <dbReference type="EMBL" id="KRY74057.1"/>
    </source>
</evidence>
<proteinExistence type="predicted"/>
<protein>
    <submittedName>
        <fullName evidence="1">Uncharacterized protein</fullName>
    </submittedName>
</protein>